<protein>
    <recommendedName>
        <fullName evidence="5">Cellulase</fullName>
    </recommendedName>
</protein>
<evidence type="ECO:0000313" key="2">
    <source>
        <dbReference type="EMBL" id="CAE8645167.1"/>
    </source>
</evidence>
<dbReference type="EMBL" id="CAJNNW010003213">
    <property type="protein sequence ID" value="CAE8645167.1"/>
    <property type="molecule type" value="Genomic_DNA"/>
</dbReference>
<keyword evidence="1" id="KW-0732">Signal</keyword>
<proteinExistence type="predicted"/>
<dbReference type="EMBL" id="CAJNNW010036468">
    <property type="protein sequence ID" value="CAE8734685.1"/>
    <property type="molecule type" value="Genomic_DNA"/>
</dbReference>
<evidence type="ECO:0008006" key="5">
    <source>
        <dbReference type="Google" id="ProtNLM"/>
    </source>
</evidence>
<organism evidence="3 4">
    <name type="scientific">Polarella glacialis</name>
    <name type="common">Dinoflagellate</name>
    <dbReference type="NCBI Taxonomy" id="89957"/>
    <lineage>
        <taxon>Eukaryota</taxon>
        <taxon>Sar</taxon>
        <taxon>Alveolata</taxon>
        <taxon>Dinophyceae</taxon>
        <taxon>Suessiales</taxon>
        <taxon>Suessiaceae</taxon>
        <taxon>Polarella</taxon>
    </lineage>
</organism>
<feature type="non-terminal residue" evidence="3">
    <location>
        <position position="1"/>
    </location>
</feature>
<comment type="caution">
    <text evidence="3">The sequence shown here is derived from an EMBL/GenBank/DDBJ whole genome shotgun (WGS) entry which is preliminary data.</text>
</comment>
<evidence type="ECO:0000313" key="4">
    <source>
        <dbReference type="Proteomes" id="UP000626109"/>
    </source>
</evidence>
<evidence type="ECO:0000313" key="3">
    <source>
        <dbReference type="EMBL" id="CAE8734685.1"/>
    </source>
</evidence>
<feature type="non-terminal residue" evidence="3">
    <location>
        <position position="134"/>
    </location>
</feature>
<gene>
    <name evidence="2" type="ORF">PGLA2088_LOCUS3675</name>
    <name evidence="3" type="ORF">PGLA2088_LOCUS47438</name>
</gene>
<accession>A0A813LWE9</accession>
<dbReference type="AlphaFoldDB" id="A0A813LWE9"/>
<sequence>HAIVVWLLGLASPWAGVSTSQEEGEPCWDTCERFGHYCPEFCCEPRDGIGNPSCWDDTGYFGYEKCCSKLPAHEEPLEPPVITIGNVSLPLYRGPSDHNSPKATERTIEVALGLWFLRRAISESRLGSGELPLE</sequence>
<reference evidence="3" key="1">
    <citation type="submission" date="2021-02" db="EMBL/GenBank/DDBJ databases">
        <authorList>
            <person name="Dougan E. K."/>
            <person name="Rhodes N."/>
            <person name="Thang M."/>
            <person name="Chan C."/>
        </authorList>
    </citation>
    <scope>NUCLEOTIDE SEQUENCE</scope>
</reference>
<feature type="chain" id="PRO_5036409003" description="Cellulase" evidence="1">
    <location>
        <begin position="20"/>
        <end position="134"/>
    </location>
</feature>
<feature type="signal peptide" evidence="1">
    <location>
        <begin position="1"/>
        <end position="19"/>
    </location>
</feature>
<evidence type="ECO:0000256" key="1">
    <source>
        <dbReference type="SAM" id="SignalP"/>
    </source>
</evidence>
<dbReference type="Proteomes" id="UP000626109">
    <property type="component" value="Unassembled WGS sequence"/>
</dbReference>
<name>A0A813LWE9_POLGL</name>